<proteinExistence type="inferred from homology"/>
<dbReference type="EMBL" id="WISZ01000098">
    <property type="protein sequence ID" value="MQX09026.1"/>
    <property type="molecule type" value="Genomic_DNA"/>
</dbReference>
<feature type="signal peptide" evidence="7">
    <location>
        <begin position="1"/>
        <end position="22"/>
    </location>
</feature>
<reference evidence="8 9" key="1">
    <citation type="journal article" date="2013" name="Genome Biol.">
        <title>Comparative genomics of the core and accessory genomes of 48 Sinorhizobium strains comprising five genospecies.</title>
        <authorList>
            <person name="Sugawara M."/>
            <person name="Epstein B."/>
            <person name="Badgley B.D."/>
            <person name="Unno T."/>
            <person name="Xu L."/>
            <person name="Reese J."/>
            <person name="Gyaneshwar P."/>
            <person name="Denny R."/>
            <person name="Mudge J."/>
            <person name="Bharti A.K."/>
            <person name="Farmer A.D."/>
            <person name="May G.D."/>
            <person name="Woodward J.E."/>
            <person name="Medigue C."/>
            <person name="Vallenet D."/>
            <person name="Lajus A."/>
            <person name="Rouy Z."/>
            <person name="Martinez-Vaz B."/>
            <person name="Tiffin P."/>
            <person name="Young N.D."/>
            <person name="Sadowsky M.J."/>
        </authorList>
    </citation>
    <scope>NUCLEOTIDE SEQUENCE [LARGE SCALE GENOMIC DNA]</scope>
    <source>
        <strain evidence="8 9">USDA205</strain>
    </source>
</reference>
<evidence type="ECO:0000256" key="2">
    <source>
        <dbReference type="ARBA" id="ARBA00010270"/>
    </source>
</evidence>
<evidence type="ECO:0000256" key="1">
    <source>
        <dbReference type="ARBA" id="ARBA00004167"/>
    </source>
</evidence>
<accession>A0A844ABL9</accession>
<protein>
    <recommendedName>
        <fullName evidence="3">Lectin-like protein BA14k</fullName>
    </recommendedName>
</protein>
<sequence length="92" mass="10398">MKYAAMIVSVSFILLGQSAAVAQVPPPVLLPPPLLPGPPPIVAPPPPEPDYARRYDPRHSDWCAHRYRSYRAYDNTYQPYEGPRRLCYSPFS</sequence>
<dbReference type="RefSeq" id="WP_014328251.1">
    <property type="nucleotide sequence ID" value="NZ_BSPA01000070.1"/>
</dbReference>
<dbReference type="AlphaFoldDB" id="A0A844ABL9"/>
<evidence type="ECO:0000313" key="8">
    <source>
        <dbReference type="EMBL" id="MQX09026.1"/>
    </source>
</evidence>
<comment type="caution">
    <text evidence="8">The sequence shown here is derived from an EMBL/GenBank/DDBJ whole genome shotgun (WGS) entry which is preliminary data.</text>
</comment>
<organism evidence="8 9">
    <name type="scientific">Rhizobium fredii</name>
    <name type="common">Sinorhizobium fredii</name>
    <dbReference type="NCBI Taxonomy" id="380"/>
    <lineage>
        <taxon>Bacteria</taxon>
        <taxon>Pseudomonadati</taxon>
        <taxon>Pseudomonadota</taxon>
        <taxon>Alphaproteobacteria</taxon>
        <taxon>Hyphomicrobiales</taxon>
        <taxon>Rhizobiaceae</taxon>
        <taxon>Sinorhizobium/Ensifer group</taxon>
        <taxon>Sinorhizobium</taxon>
    </lineage>
</organism>
<dbReference type="Pfam" id="PF07886">
    <property type="entry name" value="BA14K"/>
    <property type="match status" value="1"/>
</dbReference>
<dbReference type="GO" id="GO:0030246">
    <property type="term" value="F:carbohydrate binding"/>
    <property type="evidence" value="ECO:0007669"/>
    <property type="project" value="UniProtKB-KW"/>
</dbReference>
<dbReference type="InterPro" id="IPR012413">
    <property type="entry name" value="BA14K"/>
</dbReference>
<evidence type="ECO:0000256" key="7">
    <source>
        <dbReference type="SAM" id="SignalP"/>
    </source>
</evidence>
<feature type="chain" id="PRO_5032683256" description="Lectin-like protein BA14k" evidence="7">
    <location>
        <begin position="23"/>
        <end position="92"/>
    </location>
</feature>
<comment type="subcellular location">
    <subcellularLocation>
        <location evidence="1">Membrane</location>
        <topology evidence="1">Single-pass membrane protein</topology>
    </subcellularLocation>
</comment>
<keyword evidence="5" id="KW-0430">Lectin</keyword>
<evidence type="ECO:0000256" key="6">
    <source>
        <dbReference type="ARBA" id="ARBA00025321"/>
    </source>
</evidence>
<dbReference type="Proteomes" id="UP000466694">
    <property type="component" value="Unassembled WGS sequence"/>
</dbReference>
<evidence type="ECO:0000256" key="3">
    <source>
        <dbReference type="ARBA" id="ARBA00020552"/>
    </source>
</evidence>
<gene>
    <name evidence="8" type="ORF">GHK48_12185</name>
</gene>
<evidence type="ECO:0000313" key="9">
    <source>
        <dbReference type="Proteomes" id="UP000466694"/>
    </source>
</evidence>
<comment type="function">
    <text evidence="6">Has immunoglobulin-binding and hemagglutination properties, and can bind to mannose. Essential for virulence. May be involved in LPS biosynthesis or polysaccharide transport.</text>
</comment>
<name>A0A844ABL9_RHIFR</name>
<keyword evidence="4" id="KW-0472">Membrane</keyword>
<evidence type="ECO:0000256" key="4">
    <source>
        <dbReference type="ARBA" id="ARBA00022475"/>
    </source>
</evidence>
<keyword evidence="7" id="KW-0732">Signal</keyword>
<keyword evidence="4" id="KW-1003">Cell membrane</keyword>
<evidence type="ECO:0000256" key="5">
    <source>
        <dbReference type="ARBA" id="ARBA00022734"/>
    </source>
</evidence>
<comment type="similarity">
    <text evidence="2">Belongs to the BA14k family.</text>
</comment>
<dbReference type="GO" id="GO:0016020">
    <property type="term" value="C:membrane"/>
    <property type="evidence" value="ECO:0007669"/>
    <property type="project" value="UniProtKB-SubCell"/>
</dbReference>